<reference evidence="1 2" key="1">
    <citation type="submission" date="2023-10" db="EMBL/GenBank/DDBJ databases">
        <title>The genome sequence of Streptomyces sp. HUAS YS2.</title>
        <authorList>
            <person name="Mo P."/>
        </authorList>
    </citation>
    <scope>NUCLEOTIDE SEQUENCE [LARGE SCALE GENOMIC DNA]</scope>
    <source>
        <strain evidence="1 2">HUAS YS2</strain>
    </source>
</reference>
<evidence type="ECO:0000313" key="2">
    <source>
        <dbReference type="Proteomes" id="UP001301731"/>
    </source>
</evidence>
<proteinExistence type="predicted"/>
<accession>A0ABZ0LLI2</accession>
<protein>
    <submittedName>
        <fullName evidence="1">Uncharacterized protein</fullName>
    </submittedName>
</protein>
<sequence>MGTVTTATDGHLCRSLFERHLDDFLHHWGIAHEPEPHYPHHPELNTTGFRADWRRADGTFVEALGLMEGEAYAAKVERKRKPAALSGLRLLTVTAAELDCLPETFADWLRETPSAPPGGPRSCP</sequence>
<evidence type="ECO:0000313" key="1">
    <source>
        <dbReference type="EMBL" id="WOX20150.1"/>
    </source>
</evidence>
<dbReference type="RefSeq" id="WP_318100419.1">
    <property type="nucleotide sequence ID" value="NZ_CP137573.1"/>
</dbReference>
<gene>
    <name evidence="1" type="ORF">R2D22_01570</name>
</gene>
<dbReference type="EMBL" id="CP137573">
    <property type="protein sequence ID" value="WOX20150.1"/>
    <property type="molecule type" value="Genomic_DNA"/>
</dbReference>
<name>A0ABZ0LLI2_9ACTN</name>
<dbReference type="Proteomes" id="UP001301731">
    <property type="component" value="Chromosome"/>
</dbReference>
<organism evidence="1 2">
    <name type="scientific">Streptomyces solicathayae</name>
    <dbReference type="NCBI Taxonomy" id="3081768"/>
    <lineage>
        <taxon>Bacteria</taxon>
        <taxon>Bacillati</taxon>
        <taxon>Actinomycetota</taxon>
        <taxon>Actinomycetes</taxon>
        <taxon>Kitasatosporales</taxon>
        <taxon>Streptomycetaceae</taxon>
        <taxon>Streptomyces</taxon>
    </lineage>
</organism>
<keyword evidence="2" id="KW-1185">Reference proteome</keyword>